<feature type="signal peptide" evidence="2">
    <location>
        <begin position="1"/>
        <end position="32"/>
    </location>
</feature>
<evidence type="ECO:0000313" key="4">
    <source>
        <dbReference type="EMBL" id="MDF3289075.1"/>
    </source>
</evidence>
<dbReference type="InterPro" id="IPR018711">
    <property type="entry name" value="NAGPA"/>
</dbReference>
<feature type="chain" id="PRO_5046626514" evidence="2">
    <location>
        <begin position="33"/>
        <end position="410"/>
    </location>
</feature>
<evidence type="ECO:0000256" key="1">
    <source>
        <dbReference type="SAM" id="MobiDB-lite"/>
    </source>
</evidence>
<evidence type="ECO:0000259" key="3">
    <source>
        <dbReference type="Pfam" id="PF09992"/>
    </source>
</evidence>
<sequence>MNPRPRRLRMALAVLAACGALLAESAAGTAQAAPAVSLRAGAQTAIAPGVRYQEFSVHASHGTVYGHLLIADLSNRHVSVDLLTPGVVAAREPVSRMADARGAVAGVNGDFFDISEAQHPGVVATGAAVGPAVEGGVPVKAAVPNGQRFGPPLPPGTSTRDVIAVGDDGVARLAQLSFTGSASTAGGTIPLRGFNQYALPVGGVGVYTSRWGSVSRERAVCGTDRLRAAGCSRDTYEVTVRGGRVTAVAGRPGAGAVPRDGFALVGRDGGARALRRLRPGARVRLSDGLSGAAGLRFAVGGFPVLRGGSPLSGLDRAVAATRTAAGFGSGGRRLYLLALDGDAERDAGLTIAELASLMRQLGAESAVDLDGGGSSTLVARSPGSHRVTVRNHPSGGSERPVPEGIGLFSR</sequence>
<feature type="domain" description="Phosphodiester glycosidase" evidence="3">
    <location>
        <begin position="235"/>
        <end position="408"/>
    </location>
</feature>
<organism evidence="4 5">
    <name type="scientific">Streptomyces silvisoli</name>
    <dbReference type="NCBI Taxonomy" id="3034235"/>
    <lineage>
        <taxon>Bacteria</taxon>
        <taxon>Bacillati</taxon>
        <taxon>Actinomycetota</taxon>
        <taxon>Actinomycetes</taxon>
        <taxon>Kitasatosporales</taxon>
        <taxon>Streptomycetaceae</taxon>
        <taxon>Streptomyces</taxon>
    </lineage>
</organism>
<evidence type="ECO:0000256" key="2">
    <source>
        <dbReference type="SAM" id="SignalP"/>
    </source>
</evidence>
<proteinExistence type="predicted"/>
<feature type="region of interest" description="Disordered" evidence="1">
    <location>
        <begin position="375"/>
        <end position="410"/>
    </location>
</feature>
<dbReference type="PANTHER" id="PTHR40446:SF2">
    <property type="entry name" value="N-ACETYLGLUCOSAMINE-1-PHOSPHODIESTER ALPHA-N-ACETYLGLUCOSAMINIDASE"/>
    <property type="match status" value="1"/>
</dbReference>
<keyword evidence="5" id="KW-1185">Reference proteome</keyword>
<keyword evidence="4" id="KW-0326">Glycosidase</keyword>
<accession>A0ABT5ZHH6</accession>
<keyword evidence="4" id="KW-0378">Hydrolase</keyword>
<gene>
    <name evidence="4" type="ORF">P3G67_07480</name>
</gene>
<evidence type="ECO:0000313" key="5">
    <source>
        <dbReference type="Proteomes" id="UP001216579"/>
    </source>
</evidence>
<dbReference type="Proteomes" id="UP001216579">
    <property type="component" value="Unassembled WGS sequence"/>
</dbReference>
<dbReference type="GO" id="GO:0016798">
    <property type="term" value="F:hydrolase activity, acting on glycosyl bonds"/>
    <property type="evidence" value="ECO:0007669"/>
    <property type="project" value="UniProtKB-KW"/>
</dbReference>
<protein>
    <submittedName>
        <fullName evidence="4">Phosphodiester glycosidase family protein</fullName>
    </submittedName>
</protein>
<name>A0ABT5ZHH6_9ACTN</name>
<dbReference type="RefSeq" id="WP_276092732.1">
    <property type="nucleotide sequence ID" value="NZ_JARJBC010000003.1"/>
</dbReference>
<dbReference type="PANTHER" id="PTHR40446">
    <property type="entry name" value="N-ACETYLGLUCOSAMINE-1-PHOSPHODIESTER ALPHA-N-ACETYLGLUCOSAMINIDASE"/>
    <property type="match status" value="1"/>
</dbReference>
<dbReference type="EMBL" id="JARJBC010000003">
    <property type="protein sequence ID" value="MDF3289075.1"/>
    <property type="molecule type" value="Genomic_DNA"/>
</dbReference>
<comment type="caution">
    <text evidence="4">The sequence shown here is derived from an EMBL/GenBank/DDBJ whole genome shotgun (WGS) entry which is preliminary data.</text>
</comment>
<keyword evidence="2" id="KW-0732">Signal</keyword>
<reference evidence="4 5" key="1">
    <citation type="submission" date="2023-03" db="EMBL/GenBank/DDBJ databases">
        <title>Draft genome sequence of Streptomyces sp. RB6PN23 isolated from peat swamp forest in Thailand.</title>
        <authorList>
            <person name="Klaysubun C."/>
            <person name="Duangmal K."/>
        </authorList>
    </citation>
    <scope>NUCLEOTIDE SEQUENCE [LARGE SCALE GENOMIC DNA]</scope>
    <source>
        <strain evidence="4 5">RB6PN23</strain>
    </source>
</reference>
<dbReference type="Pfam" id="PF09992">
    <property type="entry name" value="NAGPA"/>
    <property type="match status" value="1"/>
</dbReference>